<keyword evidence="2" id="KW-1185">Reference proteome</keyword>
<proteinExistence type="predicted"/>
<dbReference type="PANTHER" id="PTHR33240:SF15">
    <property type="entry name" value="GAG-PRO-LIKE PROTEIN"/>
    <property type="match status" value="1"/>
</dbReference>
<dbReference type="AlphaFoldDB" id="A0A803PTI0"/>
<name>A0A803PTI0_CANSA</name>
<reference evidence="1" key="1">
    <citation type="submission" date="2018-11" db="EMBL/GenBank/DDBJ databases">
        <authorList>
            <person name="Grassa J C."/>
        </authorList>
    </citation>
    <scope>NUCLEOTIDE SEQUENCE [LARGE SCALE GENOMIC DNA]</scope>
</reference>
<dbReference type="Gramene" id="evm.model.06.1200">
    <property type="protein sequence ID" value="cds.evm.model.06.1200"/>
    <property type="gene ID" value="evm.TU.06.1200"/>
</dbReference>
<reference evidence="1" key="2">
    <citation type="submission" date="2021-03" db="UniProtKB">
        <authorList>
            <consortium name="EnsemblPlants"/>
        </authorList>
    </citation>
    <scope>IDENTIFICATION</scope>
</reference>
<evidence type="ECO:0000313" key="2">
    <source>
        <dbReference type="Proteomes" id="UP000596661"/>
    </source>
</evidence>
<dbReference type="EnsemblPlants" id="evm.model.06.1200">
    <property type="protein sequence ID" value="cds.evm.model.06.1200"/>
    <property type="gene ID" value="evm.TU.06.1200"/>
</dbReference>
<dbReference type="EMBL" id="UZAU01000598">
    <property type="status" value="NOT_ANNOTATED_CDS"/>
    <property type="molecule type" value="Genomic_DNA"/>
</dbReference>
<sequence>MIICWMKIYSFVTKIPKIPLQKILYRTLETSTVVPGTLVTQTLRRGTAATLQLEHCGSSSDWGLILPRETSKETRDFGHWSQFYSCQTSPRQRMRHGQFFPKYHRAPAGGNAPFQPTLVVGRLEIVIGGPHLVGNSRKALERYARPLRHDPKAKVLEVAERPPKSQHYKCDPITFGDSDSYHVSYPYNDPLVVEVQIANMMVERVMIDEGASSNILFKQTLIWMGLSPKDLETCEQLMYGFSRACIAPFGKIKLSLTAGTTPRQTTIMATLIVVDVKSPYNVMLRRQVLYDLRAISSIYHLSVKFPMMAGIDCLLGNQGTAR</sequence>
<dbReference type="Proteomes" id="UP000596661">
    <property type="component" value="Chromosome 6"/>
</dbReference>
<protein>
    <submittedName>
        <fullName evidence="1">Uncharacterized protein</fullName>
    </submittedName>
</protein>
<accession>A0A803PTI0</accession>
<evidence type="ECO:0000313" key="1">
    <source>
        <dbReference type="EnsemblPlants" id="cds.evm.model.06.1200"/>
    </source>
</evidence>
<organism evidence="1 2">
    <name type="scientific">Cannabis sativa</name>
    <name type="common">Hemp</name>
    <name type="synonym">Marijuana</name>
    <dbReference type="NCBI Taxonomy" id="3483"/>
    <lineage>
        <taxon>Eukaryota</taxon>
        <taxon>Viridiplantae</taxon>
        <taxon>Streptophyta</taxon>
        <taxon>Embryophyta</taxon>
        <taxon>Tracheophyta</taxon>
        <taxon>Spermatophyta</taxon>
        <taxon>Magnoliopsida</taxon>
        <taxon>eudicotyledons</taxon>
        <taxon>Gunneridae</taxon>
        <taxon>Pentapetalae</taxon>
        <taxon>rosids</taxon>
        <taxon>fabids</taxon>
        <taxon>Rosales</taxon>
        <taxon>Cannabaceae</taxon>
        <taxon>Cannabis</taxon>
    </lineage>
</organism>
<dbReference type="PANTHER" id="PTHR33240">
    <property type="entry name" value="OS08G0508500 PROTEIN"/>
    <property type="match status" value="1"/>
</dbReference>